<feature type="chain" id="PRO_5037686938" description="DUF6318 domain-containing protein" evidence="2">
    <location>
        <begin position="48"/>
        <end position="222"/>
    </location>
</feature>
<keyword evidence="2" id="KW-0732">Signal</keyword>
<keyword evidence="5" id="KW-1185">Reference proteome</keyword>
<dbReference type="Proteomes" id="UP000632740">
    <property type="component" value="Unassembled WGS sequence"/>
</dbReference>
<dbReference type="AlphaFoldDB" id="A0A919TY11"/>
<reference evidence="4" key="1">
    <citation type="submission" date="2021-01" db="EMBL/GenBank/DDBJ databases">
        <title>Whole genome shotgun sequence of Cellulomonas chitinilytica NBRC 110799.</title>
        <authorList>
            <person name="Komaki H."/>
            <person name="Tamura T."/>
        </authorList>
    </citation>
    <scope>NUCLEOTIDE SEQUENCE</scope>
    <source>
        <strain evidence="4">NBRC 110799</strain>
    </source>
</reference>
<protein>
    <recommendedName>
        <fullName evidence="3">DUF6318 domain-containing protein</fullName>
    </recommendedName>
</protein>
<name>A0A919TY11_9CELL</name>
<sequence length="222" mass="23329">MDDPPGPMSALDRFARMLRIVTAIRLPRTSAALVVGFLLAGCTNAPASDPSIAPTGAASSTPTSVPTPTASADADADAAIPPDRPTALDGPATVENAETVAVYFQRLYPYVYATGDISEWKTLTDPDCIFCHSVLSEVAQLEQVGQRMRGGLITASDVTALEPDPGHVFHVTFHVEVEPTELLDTTGAVIQSNPASVGTIDTIVIWEDGTWVVRGVTPTQAS</sequence>
<feature type="compositionally biased region" description="Low complexity" evidence="1">
    <location>
        <begin position="52"/>
        <end position="87"/>
    </location>
</feature>
<proteinExistence type="predicted"/>
<dbReference type="EMBL" id="BONK01000002">
    <property type="protein sequence ID" value="GIG20090.1"/>
    <property type="molecule type" value="Genomic_DNA"/>
</dbReference>
<organism evidence="4 5">
    <name type="scientific">Cellulomonas chitinilytica</name>
    <dbReference type="NCBI Taxonomy" id="398759"/>
    <lineage>
        <taxon>Bacteria</taxon>
        <taxon>Bacillati</taxon>
        <taxon>Actinomycetota</taxon>
        <taxon>Actinomycetes</taxon>
        <taxon>Micrococcales</taxon>
        <taxon>Cellulomonadaceae</taxon>
        <taxon>Cellulomonas</taxon>
    </lineage>
</organism>
<evidence type="ECO:0000259" key="3">
    <source>
        <dbReference type="Pfam" id="PF19843"/>
    </source>
</evidence>
<accession>A0A919TY11</accession>
<evidence type="ECO:0000256" key="1">
    <source>
        <dbReference type="SAM" id="MobiDB-lite"/>
    </source>
</evidence>
<gene>
    <name evidence="4" type="ORF">Cch01nite_08140</name>
</gene>
<dbReference type="InterPro" id="IPR046281">
    <property type="entry name" value="DUF6318"/>
</dbReference>
<dbReference type="Pfam" id="PF19843">
    <property type="entry name" value="DUF6318"/>
    <property type="match status" value="1"/>
</dbReference>
<feature type="region of interest" description="Disordered" evidence="1">
    <location>
        <begin position="52"/>
        <end position="92"/>
    </location>
</feature>
<evidence type="ECO:0000313" key="5">
    <source>
        <dbReference type="Proteomes" id="UP000632740"/>
    </source>
</evidence>
<feature type="domain" description="DUF6318" evidence="3">
    <location>
        <begin position="82"/>
        <end position="215"/>
    </location>
</feature>
<evidence type="ECO:0000313" key="4">
    <source>
        <dbReference type="EMBL" id="GIG20090.1"/>
    </source>
</evidence>
<feature type="signal peptide" evidence="2">
    <location>
        <begin position="1"/>
        <end position="47"/>
    </location>
</feature>
<evidence type="ECO:0000256" key="2">
    <source>
        <dbReference type="SAM" id="SignalP"/>
    </source>
</evidence>
<comment type="caution">
    <text evidence="4">The sequence shown here is derived from an EMBL/GenBank/DDBJ whole genome shotgun (WGS) entry which is preliminary data.</text>
</comment>